<protein>
    <submittedName>
        <fullName evidence="1">Putative lipoprotein</fullName>
    </submittedName>
</protein>
<gene>
    <name evidence="1" type="ORF">M099_4528</name>
</gene>
<proteinExistence type="predicted"/>
<keyword evidence="1" id="KW-0449">Lipoprotein</keyword>
<evidence type="ECO:0000313" key="2">
    <source>
        <dbReference type="Proteomes" id="UP000027661"/>
    </source>
</evidence>
<comment type="caution">
    <text evidence="1">The sequence shown here is derived from an EMBL/GenBank/DDBJ whole genome shotgun (WGS) entry which is preliminary data.</text>
</comment>
<dbReference type="AlphaFoldDB" id="A0A069S1M5"/>
<organism evidence="1 2">
    <name type="scientific">Phocaeicola vulgatus str. 3975 RP4</name>
    <dbReference type="NCBI Taxonomy" id="1339352"/>
    <lineage>
        <taxon>Bacteria</taxon>
        <taxon>Pseudomonadati</taxon>
        <taxon>Bacteroidota</taxon>
        <taxon>Bacteroidia</taxon>
        <taxon>Bacteroidales</taxon>
        <taxon>Bacteroidaceae</taxon>
        <taxon>Phocaeicola</taxon>
    </lineage>
</organism>
<reference evidence="1 2" key="1">
    <citation type="submission" date="2014-04" db="EMBL/GenBank/DDBJ databases">
        <authorList>
            <person name="Sears C."/>
            <person name="Carroll K."/>
            <person name="Sack B.R."/>
            <person name="Qadri F."/>
            <person name="Myers L.L."/>
            <person name="Chung G.-T."/>
            <person name="Escheverria P."/>
            <person name="Fraser C.M."/>
            <person name="Sadzewicz L."/>
            <person name="Shefchek K.A."/>
            <person name="Tallon L."/>
            <person name="Das S.P."/>
            <person name="Daugherty S."/>
            <person name="Mongodin E.F."/>
        </authorList>
    </citation>
    <scope>NUCLEOTIDE SEQUENCE [LARGE SCALE GENOMIC DNA]</scope>
    <source>
        <strain evidence="1 2">3975 RP4</strain>
    </source>
</reference>
<sequence length="61" mass="6539">MFIRILQGGSSSQAVLGTGACGVKAACEVFGRKGKLRLFFHVSFVSFVQSTNLMKNTGPEE</sequence>
<accession>A0A069S1M5</accession>
<dbReference type="PROSITE" id="PS51257">
    <property type="entry name" value="PROKAR_LIPOPROTEIN"/>
    <property type="match status" value="1"/>
</dbReference>
<dbReference type="EMBL" id="JNHM01000174">
    <property type="protein sequence ID" value="KDS43728.1"/>
    <property type="molecule type" value="Genomic_DNA"/>
</dbReference>
<name>A0A069S1M5_PHOVU</name>
<dbReference type="Proteomes" id="UP000027661">
    <property type="component" value="Unassembled WGS sequence"/>
</dbReference>
<evidence type="ECO:0000313" key="1">
    <source>
        <dbReference type="EMBL" id="KDS43728.1"/>
    </source>
</evidence>